<accession>A0A0P0M144</accession>
<evidence type="ECO:0000256" key="1">
    <source>
        <dbReference type="SAM" id="Phobius"/>
    </source>
</evidence>
<keyword evidence="1" id="KW-0812">Transmembrane</keyword>
<gene>
    <name evidence="2" type="ORF">BvMPK_0801</name>
</gene>
<feature type="transmembrane region" description="Helical" evidence="1">
    <location>
        <begin position="60"/>
        <end position="77"/>
    </location>
</feature>
<reference evidence="3" key="1">
    <citation type="submission" date="2015-10" db="EMBL/GenBank/DDBJ databases">
        <title>Extensive mobilome-driven genome diversification in gut-associated Bacteroides vulgatus mpk.</title>
        <authorList>
            <person name="Beier S."/>
            <person name="Lange A."/>
            <person name="Huson D.H."/>
            <person name="Frick J.-S."/>
            <person name="Autenrieth I.B."/>
        </authorList>
    </citation>
    <scope>NUCLEOTIDE SEQUENCE [LARGE SCALE GENOMIC DNA]</scope>
    <source>
        <strain evidence="3">mpk</strain>
    </source>
</reference>
<dbReference type="PATRIC" id="fig|821.40.peg.939"/>
<organism evidence="2 3">
    <name type="scientific">Phocaeicola vulgatus</name>
    <name type="common">Bacteroides vulgatus</name>
    <dbReference type="NCBI Taxonomy" id="821"/>
    <lineage>
        <taxon>Bacteria</taxon>
        <taxon>Pseudomonadati</taxon>
        <taxon>Bacteroidota</taxon>
        <taxon>Bacteroidia</taxon>
        <taxon>Bacteroidales</taxon>
        <taxon>Bacteroidaceae</taxon>
        <taxon>Phocaeicola</taxon>
    </lineage>
</organism>
<reference evidence="2 3" key="2">
    <citation type="journal article" date="2016" name="Genome Biol. Evol.">
        <title>Extensive mobilome-driven genome diversification in mouse gut-associated Bacteroides vulgatus mpk.</title>
        <authorList>
            <person name="Lange A."/>
            <person name="Beier S."/>
            <person name="Steimle A."/>
            <person name="Autenrieth I.B."/>
            <person name="Huson D.H."/>
            <person name="Frick J.S."/>
        </authorList>
    </citation>
    <scope>NUCLEOTIDE SEQUENCE [LARGE SCALE GENOMIC DNA]</scope>
    <source>
        <strain evidence="3">mpk</strain>
    </source>
</reference>
<protein>
    <submittedName>
        <fullName evidence="2">PAP2 Superfamily Domain Protein</fullName>
    </submittedName>
</protein>
<feature type="transmembrane region" description="Helical" evidence="1">
    <location>
        <begin position="12"/>
        <end position="29"/>
    </location>
</feature>
<feature type="transmembrane region" description="Helical" evidence="1">
    <location>
        <begin position="35"/>
        <end position="53"/>
    </location>
</feature>
<dbReference type="EMBL" id="CP013020">
    <property type="protein sequence ID" value="ALK83419.1"/>
    <property type="molecule type" value="Genomic_DNA"/>
</dbReference>
<evidence type="ECO:0000313" key="3">
    <source>
        <dbReference type="Proteomes" id="UP000061587"/>
    </source>
</evidence>
<dbReference type="AlphaFoldDB" id="A0A0P0M144"/>
<feature type="transmembrane region" description="Helical" evidence="1">
    <location>
        <begin position="152"/>
        <end position="170"/>
    </location>
</feature>
<keyword evidence="1" id="KW-0472">Membrane</keyword>
<proteinExistence type="predicted"/>
<dbReference type="Proteomes" id="UP000061587">
    <property type="component" value="Chromosome"/>
</dbReference>
<feature type="transmembrane region" description="Helical" evidence="1">
    <location>
        <begin position="125"/>
        <end position="143"/>
    </location>
</feature>
<keyword evidence="1" id="KW-1133">Transmembrane helix</keyword>
<evidence type="ECO:0000313" key="2">
    <source>
        <dbReference type="EMBL" id="ALK83419.1"/>
    </source>
</evidence>
<name>A0A0P0M144_PHOVU</name>
<sequence length="244" mass="28566">MKGLFAVESISLIYNALTTIMVLILFPRMDHPVIMLLERAGIVAITFALIYLYRKYPCKLTAFIRMAVQMAFLAYWYPDTFEFNRLFPNLDNFFASAEQFLFRCQPSVEFSEHFPSMWFSEPFNMGYFAYYPMIGIVTIYYFLFRFEWFEKVSFVLVTSFFIYYLIYILVPVAGPQFYFPAIGMDNVMAQHFPAIGDYFNNNDILLPGPGFDHGFFFNLVEASQEVGNALLLLFLVRMSVYLPL</sequence>